<accession>A0A3G5A8B3</accession>
<dbReference type="EMBL" id="MK072389">
    <property type="protein sequence ID" value="AYV83507.1"/>
    <property type="molecule type" value="Genomic_DNA"/>
</dbReference>
<keyword evidence="3" id="KW-0489">Methyltransferase</keyword>
<reference evidence="3" key="1">
    <citation type="submission" date="2018-10" db="EMBL/GenBank/DDBJ databases">
        <title>Hidden diversity of soil giant viruses.</title>
        <authorList>
            <person name="Schulz F."/>
            <person name="Alteio L."/>
            <person name="Goudeau D."/>
            <person name="Ryan E.M."/>
            <person name="Malmstrom R.R."/>
            <person name="Blanchard J."/>
            <person name="Woyke T."/>
        </authorList>
    </citation>
    <scope>NUCLEOTIDE SEQUENCE</scope>
    <source>
        <strain evidence="3">HYV1</strain>
    </source>
</reference>
<dbReference type="CDD" id="cd03809">
    <property type="entry name" value="GT4_MtfB-like"/>
    <property type="match status" value="1"/>
</dbReference>
<dbReference type="Pfam" id="PF00534">
    <property type="entry name" value="Glycos_transf_1"/>
    <property type="match status" value="1"/>
</dbReference>
<dbReference type="GO" id="GO:0016757">
    <property type="term" value="F:glycosyltransferase activity"/>
    <property type="evidence" value="ECO:0007669"/>
    <property type="project" value="InterPro"/>
</dbReference>
<dbReference type="PANTHER" id="PTHR46401">
    <property type="entry name" value="GLYCOSYLTRANSFERASE WBBK-RELATED"/>
    <property type="match status" value="1"/>
</dbReference>
<dbReference type="InterPro" id="IPR001296">
    <property type="entry name" value="Glyco_trans_1"/>
</dbReference>
<dbReference type="SUPFAM" id="SSF53756">
    <property type="entry name" value="UDP-Glycosyltransferase/glycogen phosphorylase"/>
    <property type="match status" value="1"/>
</dbReference>
<proteinExistence type="predicted"/>
<organism evidence="3">
    <name type="scientific">Hyperionvirus sp</name>
    <dbReference type="NCBI Taxonomy" id="2487770"/>
    <lineage>
        <taxon>Viruses</taxon>
        <taxon>Varidnaviria</taxon>
        <taxon>Bamfordvirae</taxon>
        <taxon>Nucleocytoviricota</taxon>
        <taxon>Megaviricetes</taxon>
        <taxon>Imitervirales</taxon>
        <taxon>Mimiviridae</taxon>
        <taxon>Klosneuvirinae</taxon>
    </lineage>
</organism>
<evidence type="ECO:0000256" key="1">
    <source>
        <dbReference type="ARBA" id="ARBA00022679"/>
    </source>
</evidence>
<evidence type="ECO:0000259" key="2">
    <source>
        <dbReference type="Pfam" id="PF00534"/>
    </source>
</evidence>
<name>A0A3G5A8B3_9VIRU</name>
<dbReference type="GO" id="GO:0008168">
    <property type="term" value="F:methyltransferase activity"/>
    <property type="evidence" value="ECO:0007669"/>
    <property type="project" value="UniProtKB-KW"/>
</dbReference>
<dbReference type="GO" id="GO:0032259">
    <property type="term" value="P:methylation"/>
    <property type="evidence" value="ECO:0007669"/>
    <property type="project" value="UniProtKB-KW"/>
</dbReference>
<protein>
    <submittedName>
        <fullName evidence="3">FkbM family methyltransferase</fullName>
    </submittedName>
</protein>
<feature type="domain" description="Glycosyl transferase family 1" evidence="2">
    <location>
        <begin position="250"/>
        <end position="402"/>
    </location>
</feature>
<keyword evidence="1 3" id="KW-0808">Transferase</keyword>
<sequence length="423" mass="49458">MNNKNTFDWITYVSKYEDLKKAGINTKEKAWNHWIVHGSKEGRKFYNIVNKDNDPDKLNIIYQVGSTSTITVNSGIQRVVRLLGKYFDKKCNLYLVKFDYANSRFINISSKERRWLEIFNGIPYNPHALDLSVKNKWFFNGEISYDFAPIKPIFDEARRNNMKIAAIFYDDIQYKMHESYPAVTQHLYKKFIDNLLEVDLIFPISHYSHTRLLSHIDINYKKIPQIVPCILPGEFPNIDRNYNYNITLHNKYHILCIGVINSRKNQIRLLEAVNQLKDKYNIQLTLVGQIPYNSRLTDILKLIKSNNVIRLENISDDQLKTLYQNSHLSVFPSVEEGFGLPILESLWNCRPCICMNDGAMNEIATGGCLKVDCNDPKKIADAIEKILFNDPFREKLIDEIKNMKFKTWNEYADEIIGNISNFQ</sequence>
<gene>
    <name evidence="3" type="ORF">Hyperionvirus7_78</name>
</gene>
<dbReference type="Gene3D" id="3.40.50.2000">
    <property type="entry name" value="Glycogen Phosphorylase B"/>
    <property type="match status" value="1"/>
</dbReference>
<evidence type="ECO:0000313" key="3">
    <source>
        <dbReference type="EMBL" id="AYV83507.1"/>
    </source>
</evidence>
<dbReference type="PANTHER" id="PTHR46401:SF2">
    <property type="entry name" value="GLYCOSYLTRANSFERASE WBBK-RELATED"/>
    <property type="match status" value="1"/>
</dbReference>